<gene>
    <name evidence="2" type="ORF">R8Z52_12555</name>
</gene>
<feature type="chain" id="PRO_5047352917" evidence="1">
    <location>
        <begin position="21"/>
        <end position="136"/>
    </location>
</feature>
<reference evidence="2 3" key="1">
    <citation type="submission" date="2023-11" db="EMBL/GenBank/DDBJ databases">
        <title>Plant-associative lifestyle of Vibrio porteresiae and its evolutionary dynamics.</title>
        <authorList>
            <person name="Rameshkumar N."/>
            <person name="Kirti K."/>
        </authorList>
    </citation>
    <scope>NUCLEOTIDE SEQUENCE [LARGE SCALE GENOMIC DNA]</scope>
    <source>
        <strain evidence="2 3">MSSRF30</strain>
    </source>
</reference>
<dbReference type="RefSeq" id="WP_261892765.1">
    <property type="nucleotide sequence ID" value="NZ_AP024895.1"/>
</dbReference>
<dbReference type="Proteomes" id="UP001304071">
    <property type="component" value="Chromosome 1"/>
</dbReference>
<dbReference type="EMBL" id="CP138203">
    <property type="protein sequence ID" value="WPC72955.1"/>
    <property type="molecule type" value="Genomic_DNA"/>
</dbReference>
<protein>
    <submittedName>
        <fullName evidence="2">DUF2846 domain-containing protein</fullName>
    </submittedName>
</protein>
<sequence>MKKALFVTASLFLLWGCATAPVSNEDAVQSKNIFKNGQFLPKEGNATLIVKRDKGFSGSGCSSRVYVNGSAAADLDSGEYFKVSVIPGNYIISAQPNGVCGGGMFETKVSVVKDEVATYRIGYGSNGDYFIVPTAF</sequence>
<organism evidence="2 3">
    <name type="scientific">Vibrio porteresiae DSM 19223</name>
    <dbReference type="NCBI Taxonomy" id="1123496"/>
    <lineage>
        <taxon>Bacteria</taxon>
        <taxon>Pseudomonadati</taxon>
        <taxon>Pseudomonadota</taxon>
        <taxon>Gammaproteobacteria</taxon>
        <taxon>Vibrionales</taxon>
        <taxon>Vibrionaceae</taxon>
        <taxon>Vibrio</taxon>
    </lineage>
</organism>
<accession>A0ABZ0Q982</accession>
<keyword evidence="3" id="KW-1185">Reference proteome</keyword>
<evidence type="ECO:0000256" key="1">
    <source>
        <dbReference type="SAM" id="SignalP"/>
    </source>
</evidence>
<proteinExistence type="predicted"/>
<evidence type="ECO:0000313" key="3">
    <source>
        <dbReference type="Proteomes" id="UP001304071"/>
    </source>
</evidence>
<evidence type="ECO:0000313" key="2">
    <source>
        <dbReference type="EMBL" id="WPC72955.1"/>
    </source>
</evidence>
<name>A0ABZ0Q982_9VIBR</name>
<feature type="signal peptide" evidence="1">
    <location>
        <begin position="1"/>
        <end position="20"/>
    </location>
</feature>
<keyword evidence="1" id="KW-0732">Signal</keyword>